<dbReference type="PANTHER" id="PTHR47266">
    <property type="entry name" value="ENDONUCLEASE-RELATED"/>
    <property type="match status" value="1"/>
</dbReference>
<dbReference type="InterPro" id="IPR052160">
    <property type="entry name" value="Gypsy_RT_Integrase-like"/>
</dbReference>
<keyword evidence="2" id="KW-1185">Reference proteome</keyword>
<organism evidence="1 2">
    <name type="scientific">Tanacetum coccineum</name>
    <dbReference type="NCBI Taxonomy" id="301880"/>
    <lineage>
        <taxon>Eukaryota</taxon>
        <taxon>Viridiplantae</taxon>
        <taxon>Streptophyta</taxon>
        <taxon>Embryophyta</taxon>
        <taxon>Tracheophyta</taxon>
        <taxon>Spermatophyta</taxon>
        <taxon>Magnoliopsida</taxon>
        <taxon>eudicotyledons</taxon>
        <taxon>Gunneridae</taxon>
        <taxon>Pentapetalae</taxon>
        <taxon>asterids</taxon>
        <taxon>campanulids</taxon>
        <taxon>Asterales</taxon>
        <taxon>Asteraceae</taxon>
        <taxon>Asteroideae</taxon>
        <taxon>Anthemideae</taxon>
        <taxon>Anthemidinae</taxon>
        <taxon>Tanacetum</taxon>
    </lineage>
</organism>
<reference evidence="1" key="2">
    <citation type="submission" date="2022-01" db="EMBL/GenBank/DDBJ databases">
        <authorList>
            <person name="Yamashiro T."/>
            <person name="Shiraishi A."/>
            <person name="Satake H."/>
            <person name="Nakayama K."/>
        </authorList>
    </citation>
    <scope>NUCLEOTIDE SEQUENCE</scope>
</reference>
<name>A0ABQ5G8R5_9ASTR</name>
<sequence>MPLASINVYEIFDIWGIDFMGPFPPSFGNVYILLAVDYVSKWVEAKATKTDDAKVVVEFIKANIFFPAYHPQTNGQAEVSNREIKSILEKTVNPNRKDWSIKLDDALWAYRTAYKTPIGMSHFRLVFGKACHLPVELEHKAYWAELEEIRNDAYESSRIYKEKTKAFHDKMSSRKNFCVGQKVLLFHSRLKLFPGKLHSRWVRSFVVTNVLPHGAVEIKSLSTGKIFKVNRLKPFYEGFQVCNMEEMSLEIPIYAA</sequence>
<evidence type="ECO:0000313" key="2">
    <source>
        <dbReference type="Proteomes" id="UP001151760"/>
    </source>
</evidence>
<comment type="caution">
    <text evidence="1">The sequence shown here is derived from an EMBL/GenBank/DDBJ whole genome shotgun (WGS) entry which is preliminary data.</text>
</comment>
<dbReference type="SUPFAM" id="SSF53098">
    <property type="entry name" value="Ribonuclease H-like"/>
    <property type="match status" value="1"/>
</dbReference>
<evidence type="ECO:0000313" key="1">
    <source>
        <dbReference type="EMBL" id="GJT71449.1"/>
    </source>
</evidence>
<protein>
    <recommendedName>
        <fullName evidence="3">Pol polyprotein</fullName>
    </recommendedName>
</protein>
<accession>A0ABQ5G8R5</accession>
<dbReference type="InterPro" id="IPR012337">
    <property type="entry name" value="RNaseH-like_sf"/>
</dbReference>
<dbReference type="Gene3D" id="3.30.420.10">
    <property type="entry name" value="Ribonuclease H-like superfamily/Ribonuclease H"/>
    <property type="match status" value="2"/>
</dbReference>
<evidence type="ECO:0008006" key="3">
    <source>
        <dbReference type="Google" id="ProtNLM"/>
    </source>
</evidence>
<gene>
    <name evidence="1" type="ORF">Tco_1030735</name>
</gene>
<dbReference type="InterPro" id="IPR036397">
    <property type="entry name" value="RNaseH_sf"/>
</dbReference>
<dbReference type="EMBL" id="BQNB010018168">
    <property type="protein sequence ID" value="GJT71449.1"/>
    <property type="molecule type" value="Genomic_DNA"/>
</dbReference>
<reference evidence="1" key="1">
    <citation type="journal article" date="2022" name="Int. J. Mol. Sci.">
        <title>Draft Genome of Tanacetum Coccineum: Genomic Comparison of Closely Related Tanacetum-Family Plants.</title>
        <authorList>
            <person name="Yamashiro T."/>
            <person name="Shiraishi A."/>
            <person name="Nakayama K."/>
            <person name="Satake H."/>
        </authorList>
    </citation>
    <scope>NUCLEOTIDE SEQUENCE</scope>
</reference>
<dbReference type="Proteomes" id="UP001151760">
    <property type="component" value="Unassembled WGS sequence"/>
</dbReference>
<proteinExistence type="predicted"/>